<dbReference type="InterPro" id="IPR029602">
    <property type="entry name" value="IFT74"/>
</dbReference>
<dbReference type="Proteomes" id="UP001530315">
    <property type="component" value="Unassembled WGS sequence"/>
</dbReference>
<accession>A0ABD3ND72</accession>
<feature type="region of interest" description="Disordered" evidence="2">
    <location>
        <begin position="1"/>
        <end position="50"/>
    </location>
</feature>
<organism evidence="3 4">
    <name type="scientific">Stephanodiscus triporus</name>
    <dbReference type="NCBI Taxonomy" id="2934178"/>
    <lineage>
        <taxon>Eukaryota</taxon>
        <taxon>Sar</taxon>
        <taxon>Stramenopiles</taxon>
        <taxon>Ochrophyta</taxon>
        <taxon>Bacillariophyta</taxon>
        <taxon>Coscinodiscophyceae</taxon>
        <taxon>Thalassiosirophycidae</taxon>
        <taxon>Stephanodiscales</taxon>
        <taxon>Stephanodiscaceae</taxon>
        <taxon>Stephanodiscus</taxon>
    </lineage>
</organism>
<dbReference type="PANTHER" id="PTHR31432">
    <property type="entry name" value="INTRAFLAGELLAR TRANSPORT PROTEIN 74 HOMOLOG"/>
    <property type="match status" value="1"/>
</dbReference>
<evidence type="ECO:0000313" key="4">
    <source>
        <dbReference type="Proteomes" id="UP001530315"/>
    </source>
</evidence>
<sequence length="596" mass="66706">MFAPSSAGNSSDDWSLGSGGSGGRSHRGSANTTPKNGVRGGSGDGGRSIVTASGVSRSAILPSAQVNLSSLRRPTTGLARVENLASSSSSTTSKSNMPVVESAGYYQAMIQAKIDETSKEMKRLRSETEMADVHSEPRMALESRHDALLNTVRGLEGDLADYNLAREYVRSGSSPGDVKKSTLPIISSNKKMEKDIDAVFFKRKKVEDEISSVEAEVARLNAVLESKILDGDDEKMDDYRSALEQVKATISETEQQEDDIVLIRHKLRMIELNDQGFGSLCLKKKKHVEGMKKLLEQVDEDINLSQMADDEARECLLGKIVGLQLSTKELEEELSMLENELKTLHEIQKKNRTEKLMGGAARAYDRLFKKENSSKQYLERLPKMQTQLDEERGRLLSTIETLRCDISKMEKWMSDMDLPSKEEMELMRNDVAFARKHLDANQETMSILRQQKKKLMDELAHVTSLDGKITSEIDKLDEQTAVFITEIDKFGNLSELEDSANATRLHLVDMNDMHARGIQILDNLVRSSSLSSQQRMSILNNSSGWRELQDLKSKICTQGQVLLKLQESRTNYGNVKAECLQLMEEINQRIMSSFLH</sequence>
<keyword evidence="1" id="KW-0175">Coiled coil</keyword>
<gene>
    <name evidence="3" type="ORF">ACHAW5_011368</name>
</gene>
<comment type="caution">
    <text evidence="3">The sequence shown here is derived from an EMBL/GenBank/DDBJ whole genome shotgun (WGS) entry which is preliminary data.</text>
</comment>
<evidence type="ECO:0000313" key="3">
    <source>
        <dbReference type="EMBL" id="KAL3774016.1"/>
    </source>
</evidence>
<evidence type="ECO:0000256" key="1">
    <source>
        <dbReference type="SAM" id="Coils"/>
    </source>
</evidence>
<evidence type="ECO:0000256" key="2">
    <source>
        <dbReference type="SAM" id="MobiDB-lite"/>
    </source>
</evidence>
<keyword evidence="4" id="KW-1185">Reference proteome</keyword>
<name>A0ABD3ND72_9STRA</name>
<proteinExistence type="predicted"/>
<dbReference type="PANTHER" id="PTHR31432:SF0">
    <property type="entry name" value="INTRAFLAGELLAR TRANSPORT PROTEIN 74 HOMOLOG"/>
    <property type="match status" value="1"/>
</dbReference>
<dbReference type="AlphaFoldDB" id="A0ABD3ND72"/>
<protein>
    <submittedName>
        <fullName evidence="3">Uncharacterized protein</fullName>
    </submittedName>
</protein>
<feature type="coiled-coil region" evidence="1">
    <location>
        <begin position="203"/>
        <end position="256"/>
    </location>
</feature>
<reference evidence="3 4" key="1">
    <citation type="submission" date="2024-10" db="EMBL/GenBank/DDBJ databases">
        <title>Updated reference genomes for cyclostephanoid diatoms.</title>
        <authorList>
            <person name="Roberts W.R."/>
            <person name="Alverson A.J."/>
        </authorList>
    </citation>
    <scope>NUCLEOTIDE SEQUENCE [LARGE SCALE GENOMIC DNA]</scope>
    <source>
        <strain evidence="3 4">AJA276-08</strain>
    </source>
</reference>
<feature type="coiled-coil region" evidence="1">
    <location>
        <begin position="320"/>
        <end position="350"/>
    </location>
</feature>
<dbReference type="EMBL" id="JALLAZ020001494">
    <property type="protein sequence ID" value="KAL3774016.1"/>
    <property type="molecule type" value="Genomic_DNA"/>
</dbReference>